<reference evidence="1 2" key="2">
    <citation type="journal article" date="2022" name="Arch. Microbiol.">
        <title>Rhodococcus pseudokoreensis sp. nov. isolated from the rhizosphere of young M26 apple rootstocks.</title>
        <authorList>
            <person name="Kampfer P."/>
            <person name="Glaeser S.P."/>
            <person name="Blom J."/>
            <person name="Wolf J."/>
            <person name="Benning S."/>
            <person name="Schloter M."/>
            <person name="Neumann-Schaal M."/>
        </authorList>
    </citation>
    <scope>NUCLEOTIDE SEQUENCE [LARGE SCALE GENOMIC DNA]</scope>
    <source>
        <strain evidence="1 2">R79</strain>
    </source>
</reference>
<reference evidence="1 2" key="1">
    <citation type="journal article" date="2021" name="Microbiol. Resour. Announc.">
        <title>Complete Genome Sequences of Two Rhodococcus sp. Strains with Large and Linear Chromosomes, Isolated from Apple Rhizosphere.</title>
        <authorList>
            <person name="Benning S."/>
            <person name="Brugnone N."/>
            <person name="Siani R."/>
            <person name="Kublik S."/>
            <person name="Schloter M."/>
            <person name="Rad V."/>
        </authorList>
    </citation>
    <scope>NUCLEOTIDE SEQUENCE [LARGE SCALE GENOMIC DNA]</scope>
    <source>
        <strain evidence="1 2">R79</strain>
    </source>
</reference>
<accession>A0A974W166</accession>
<sequence length="51" mass="5597">MLDTDLIQRVLDHGGRPVTWCIPEDAVIRPGSGESMLDGMVITSWEAQAND</sequence>
<evidence type="ECO:0000313" key="2">
    <source>
        <dbReference type="Proteomes" id="UP000662986"/>
    </source>
</evidence>
<proteinExistence type="predicted"/>
<name>A0A974W166_9NOCA</name>
<gene>
    <name evidence="1" type="ORF">JWS13_10040</name>
</gene>
<keyword evidence="2" id="KW-1185">Reference proteome</keyword>
<dbReference type="RefSeq" id="WP_206005458.1">
    <property type="nucleotide sequence ID" value="NZ_CP070619.1"/>
</dbReference>
<dbReference type="EMBL" id="CP070619">
    <property type="protein sequence ID" value="QSE88922.1"/>
    <property type="molecule type" value="Genomic_DNA"/>
</dbReference>
<evidence type="ECO:0000313" key="1">
    <source>
        <dbReference type="EMBL" id="QSE88922.1"/>
    </source>
</evidence>
<organism evidence="1 2">
    <name type="scientific">Rhodococcus pseudokoreensis</name>
    <dbReference type="NCBI Taxonomy" id="2811421"/>
    <lineage>
        <taxon>Bacteria</taxon>
        <taxon>Bacillati</taxon>
        <taxon>Actinomycetota</taxon>
        <taxon>Actinomycetes</taxon>
        <taxon>Mycobacteriales</taxon>
        <taxon>Nocardiaceae</taxon>
        <taxon>Rhodococcus</taxon>
    </lineage>
</organism>
<dbReference type="Proteomes" id="UP000662986">
    <property type="component" value="Chromosome"/>
</dbReference>
<protein>
    <submittedName>
        <fullName evidence="1">Uncharacterized protein</fullName>
    </submittedName>
</protein>